<dbReference type="RefSeq" id="XP_018031621.1">
    <property type="nucleotide sequence ID" value="XM_018180465.1"/>
</dbReference>
<dbReference type="AlphaFoldDB" id="A0A177C1E8"/>
<name>A0A177C1E8_9PLEO</name>
<evidence type="ECO:0000313" key="2">
    <source>
        <dbReference type="EMBL" id="OAG01256.1"/>
    </source>
</evidence>
<organism evidence="2 3">
    <name type="scientific">Paraphaeosphaeria sporulosa</name>
    <dbReference type="NCBI Taxonomy" id="1460663"/>
    <lineage>
        <taxon>Eukaryota</taxon>
        <taxon>Fungi</taxon>
        <taxon>Dikarya</taxon>
        <taxon>Ascomycota</taxon>
        <taxon>Pezizomycotina</taxon>
        <taxon>Dothideomycetes</taxon>
        <taxon>Pleosporomycetidae</taxon>
        <taxon>Pleosporales</taxon>
        <taxon>Massarineae</taxon>
        <taxon>Didymosphaeriaceae</taxon>
        <taxon>Paraphaeosphaeria</taxon>
    </lineage>
</organism>
<proteinExistence type="predicted"/>
<feature type="compositionally biased region" description="Basic residues" evidence="1">
    <location>
        <begin position="11"/>
        <end position="25"/>
    </location>
</feature>
<gene>
    <name evidence="2" type="ORF">CC84DRAFT_1180294</name>
</gene>
<feature type="region of interest" description="Disordered" evidence="1">
    <location>
        <begin position="105"/>
        <end position="124"/>
    </location>
</feature>
<evidence type="ECO:0000256" key="1">
    <source>
        <dbReference type="SAM" id="MobiDB-lite"/>
    </source>
</evidence>
<dbReference type="EMBL" id="KV441558">
    <property type="protein sequence ID" value="OAG01256.1"/>
    <property type="molecule type" value="Genomic_DNA"/>
</dbReference>
<dbReference type="Proteomes" id="UP000077069">
    <property type="component" value="Unassembled WGS sequence"/>
</dbReference>
<sequence length="173" mass="18555">MHALFGRANRHRLAKNLRPAARPHQRREPSQFTARNPLSASAAGTLQRALARKCAPLGVKAYGAFVAAARLEWLDKRARAQSRLRGGCHPQDLAMQLTSPVGCERALPTSSVTPPERPLSIHRPRKPDAVCSLRHGGDILQSGSSTASFRILSSTDAATPAPIVGPSQRVCCG</sequence>
<dbReference type="GeneID" id="28763951"/>
<keyword evidence="3" id="KW-1185">Reference proteome</keyword>
<dbReference type="InParanoid" id="A0A177C1E8"/>
<evidence type="ECO:0000313" key="3">
    <source>
        <dbReference type="Proteomes" id="UP000077069"/>
    </source>
</evidence>
<accession>A0A177C1E8</accession>
<protein>
    <submittedName>
        <fullName evidence="2">Uncharacterized protein</fullName>
    </submittedName>
</protein>
<feature type="region of interest" description="Disordered" evidence="1">
    <location>
        <begin position="11"/>
        <end position="38"/>
    </location>
</feature>
<reference evidence="2 3" key="1">
    <citation type="submission" date="2016-05" db="EMBL/GenBank/DDBJ databases">
        <title>Comparative analysis of secretome profiles of manganese(II)-oxidizing ascomycete fungi.</title>
        <authorList>
            <consortium name="DOE Joint Genome Institute"/>
            <person name="Zeiner C.A."/>
            <person name="Purvine S.O."/>
            <person name="Zink E.M."/>
            <person name="Wu S."/>
            <person name="Pasa-Tolic L."/>
            <person name="Chaput D.L."/>
            <person name="Haridas S."/>
            <person name="Grigoriev I.V."/>
            <person name="Santelli C.M."/>
            <person name="Hansel C.M."/>
        </authorList>
    </citation>
    <scope>NUCLEOTIDE SEQUENCE [LARGE SCALE GENOMIC DNA]</scope>
    <source>
        <strain evidence="2 3">AP3s5-JAC2a</strain>
    </source>
</reference>